<evidence type="ECO:0000256" key="5">
    <source>
        <dbReference type="ARBA" id="ARBA00023163"/>
    </source>
</evidence>
<keyword evidence="3" id="KW-0731">Sigma factor</keyword>
<keyword evidence="4" id="KW-0238">DNA-binding</keyword>
<evidence type="ECO:0000259" key="7">
    <source>
        <dbReference type="Pfam" id="PF08281"/>
    </source>
</evidence>
<dbReference type="InterPro" id="IPR007627">
    <property type="entry name" value="RNA_pol_sigma70_r2"/>
</dbReference>
<name>A0AAU7RQD4_9HYPH</name>
<dbReference type="GO" id="GO:0016987">
    <property type="term" value="F:sigma factor activity"/>
    <property type="evidence" value="ECO:0007669"/>
    <property type="project" value="UniProtKB-KW"/>
</dbReference>
<dbReference type="RefSeq" id="WP_349956766.1">
    <property type="nucleotide sequence ID" value="NZ_CP157960.1"/>
</dbReference>
<dbReference type="InterPro" id="IPR014284">
    <property type="entry name" value="RNA_pol_sigma-70_dom"/>
</dbReference>
<dbReference type="GO" id="GO:0006352">
    <property type="term" value="P:DNA-templated transcription initiation"/>
    <property type="evidence" value="ECO:0007669"/>
    <property type="project" value="InterPro"/>
</dbReference>
<proteinExistence type="inferred from homology"/>
<dbReference type="Pfam" id="PF04542">
    <property type="entry name" value="Sigma70_r2"/>
    <property type="match status" value="1"/>
</dbReference>
<feature type="domain" description="RNA polymerase sigma factor 70 region 4 type 2" evidence="7">
    <location>
        <begin position="124"/>
        <end position="176"/>
    </location>
</feature>
<reference evidence="8" key="1">
    <citation type="submission" date="2024-06" db="EMBL/GenBank/DDBJ databases">
        <authorList>
            <person name="Li T."/>
            <person name="Gao R."/>
        </authorList>
    </citation>
    <scope>NUCLEOTIDE SEQUENCE</scope>
    <source>
        <strain evidence="8">ZPR3</strain>
    </source>
</reference>
<dbReference type="Gene3D" id="1.10.1740.10">
    <property type="match status" value="1"/>
</dbReference>
<dbReference type="InterPro" id="IPR013325">
    <property type="entry name" value="RNA_pol_sigma_r2"/>
</dbReference>
<dbReference type="PANTHER" id="PTHR43133">
    <property type="entry name" value="RNA POLYMERASE ECF-TYPE SIGMA FACTO"/>
    <property type="match status" value="1"/>
</dbReference>
<dbReference type="InterPro" id="IPR039425">
    <property type="entry name" value="RNA_pol_sigma-70-like"/>
</dbReference>
<dbReference type="EMBL" id="CP157960">
    <property type="protein sequence ID" value="XBT92391.1"/>
    <property type="molecule type" value="Genomic_DNA"/>
</dbReference>
<evidence type="ECO:0000256" key="1">
    <source>
        <dbReference type="ARBA" id="ARBA00010641"/>
    </source>
</evidence>
<dbReference type="GO" id="GO:0003677">
    <property type="term" value="F:DNA binding"/>
    <property type="evidence" value="ECO:0007669"/>
    <property type="project" value="UniProtKB-KW"/>
</dbReference>
<evidence type="ECO:0000256" key="3">
    <source>
        <dbReference type="ARBA" id="ARBA00023082"/>
    </source>
</evidence>
<feature type="domain" description="RNA polymerase sigma-70 region 2" evidence="6">
    <location>
        <begin position="33"/>
        <end position="99"/>
    </location>
</feature>
<evidence type="ECO:0000259" key="6">
    <source>
        <dbReference type="Pfam" id="PF04542"/>
    </source>
</evidence>
<dbReference type="PANTHER" id="PTHR43133:SF58">
    <property type="entry name" value="ECF RNA POLYMERASE SIGMA FACTOR SIGD"/>
    <property type="match status" value="1"/>
</dbReference>
<protein>
    <submittedName>
        <fullName evidence="8">Sigma-70 family RNA polymerase sigma factor</fullName>
    </submittedName>
</protein>
<dbReference type="Pfam" id="PF08281">
    <property type="entry name" value="Sigma70_r4_2"/>
    <property type="match status" value="1"/>
</dbReference>
<dbReference type="NCBIfam" id="NF009165">
    <property type="entry name" value="PRK12512.1"/>
    <property type="match status" value="1"/>
</dbReference>
<dbReference type="SUPFAM" id="SSF88946">
    <property type="entry name" value="Sigma2 domain of RNA polymerase sigma factors"/>
    <property type="match status" value="1"/>
</dbReference>
<organism evidence="8">
    <name type="scientific">Rhizobium sp. ZPR3</name>
    <dbReference type="NCBI Taxonomy" id="3158967"/>
    <lineage>
        <taxon>Bacteria</taxon>
        <taxon>Pseudomonadati</taxon>
        <taxon>Pseudomonadota</taxon>
        <taxon>Alphaproteobacteria</taxon>
        <taxon>Hyphomicrobiales</taxon>
        <taxon>Rhizobiaceae</taxon>
        <taxon>Rhizobium/Agrobacterium group</taxon>
        <taxon>Rhizobium</taxon>
    </lineage>
</organism>
<keyword evidence="2" id="KW-0805">Transcription regulation</keyword>
<comment type="similarity">
    <text evidence="1">Belongs to the sigma-70 factor family. ECF subfamily.</text>
</comment>
<dbReference type="InterPro" id="IPR013249">
    <property type="entry name" value="RNA_pol_sigma70_r4_t2"/>
</dbReference>
<evidence type="ECO:0000256" key="2">
    <source>
        <dbReference type="ARBA" id="ARBA00023015"/>
    </source>
</evidence>
<dbReference type="Gene3D" id="1.10.10.10">
    <property type="entry name" value="Winged helix-like DNA-binding domain superfamily/Winged helix DNA-binding domain"/>
    <property type="match status" value="1"/>
</dbReference>
<dbReference type="SUPFAM" id="SSF88659">
    <property type="entry name" value="Sigma3 and sigma4 domains of RNA polymerase sigma factors"/>
    <property type="match status" value="1"/>
</dbReference>
<evidence type="ECO:0000313" key="8">
    <source>
        <dbReference type="EMBL" id="XBT92391.1"/>
    </source>
</evidence>
<dbReference type="InterPro" id="IPR013324">
    <property type="entry name" value="RNA_pol_sigma_r3/r4-like"/>
</dbReference>
<accession>A0AAU7RQD4</accession>
<dbReference type="InterPro" id="IPR036388">
    <property type="entry name" value="WH-like_DNA-bd_sf"/>
</dbReference>
<dbReference type="NCBIfam" id="TIGR02937">
    <property type="entry name" value="sigma70-ECF"/>
    <property type="match status" value="1"/>
</dbReference>
<gene>
    <name evidence="8" type="ORF">ABM479_16685</name>
</gene>
<keyword evidence="5" id="KW-0804">Transcription</keyword>
<dbReference type="AlphaFoldDB" id="A0AAU7RQD4"/>
<evidence type="ECO:0000256" key="4">
    <source>
        <dbReference type="ARBA" id="ARBA00023125"/>
    </source>
</evidence>
<sequence length="188" mass="21229">MNHSAREEEWAVWMRAAIGGDAQAYHRFLIAVTPRLRAMAKRRCDQLGAPVSEAEDVVQEVLLAVHLKRGTWDSSRPIGPWLSTIVRNKLIDSLRRRGRHMSVPIDDVIDFLEAEEHTDALDRLDVDRMLEQLKDPGKTIVRSISVDGASVRDTADRLKMTEGAVRVALHRALKALAALYRSETSENR</sequence>